<dbReference type="OrthoDB" id="3064439at2759"/>
<gene>
    <name evidence="1" type="ORF">EXIGLDRAFT_694709</name>
</gene>
<name>A0A165GDR2_EXIGL</name>
<sequence>MQQVFSGIRPSGVKNAGLPLSYSSDQLNAVPQFWTMLNMVRPVLTLEVTRKRWGLSNWLAFHGSGQSKKTEEFFNKWWKTRVPQTAADMKSLVTQAGSLIVKNSKVWGQPSVAISMSDARIDGWFSPTVMDAWEEFVSEHRHAKPTWSTFDRFVQSLGVIPFKSKECLGRLHVVNRFAELGFCELPTMVELGEWIADHPNLGAFGGLETLGFRMTSKNDVVLAISMINKEIIRVLGVEERKEISYSGITLENALCKVSRLFKFLPKLRKNLSLWVWAVTYLELAGVNVVNLDVTSFKNGADSYMVPSISVV</sequence>
<proteinExistence type="predicted"/>
<keyword evidence="2" id="KW-1185">Reference proteome</keyword>
<dbReference type="AlphaFoldDB" id="A0A165GDR2"/>
<dbReference type="Proteomes" id="UP000077266">
    <property type="component" value="Unassembled WGS sequence"/>
</dbReference>
<protein>
    <submittedName>
        <fullName evidence="1">Uncharacterized protein</fullName>
    </submittedName>
</protein>
<reference evidence="1 2" key="1">
    <citation type="journal article" date="2016" name="Mol. Biol. Evol.">
        <title>Comparative Genomics of Early-Diverging Mushroom-Forming Fungi Provides Insights into the Origins of Lignocellulose Decay Capabilities.</title>
        <authorList>
            <person name="Nagy L.G."/>
            <person name="Riley R."/>
            <person name="Tritt A."/>
            <person name="Adam C."/>
            <person name="Daum C."/>
            <person name="Floudas D."/>
            <person name="Sun H."/>
            <person name="Yadav J.S."/>
            <person name="Pangilinan J."/>
            <person name="Larsson K.H."/>
            <person name="Matsuura K."/>
            <person name="Barry K."/>
            <person name="Labutti K."/>
            <person name="Kuo R."/>
            <person name="Ohm R.A."/>
            <person name="Bhattacharya S.S."/>
            <person name="Shirouzu T."/>
            <person name="Yoshinaga Y."/>
            <person name="Martin F.M."/>
            <person name="Grigoriev I.V."/>
            <person name="Hibbett D.S."/>
        </authorList>
    </citation>
    <scope>NUCLEOTIDE SEQUENCE [LARGE SCALE GENOMIC DNA]</scope>
    <source>
        <strain evidence="1 2">HHB12029</strain>
    </source>
</reference>
<accession>A0A165GDR2</accession>
<dbReference type="EMBL" id="KV426050">
    <property type="protein sequence ID" value="KZV90367.1"/>
    <property type="molecule type" value="Genomic_DNA"/>
</dbReference>
<evidence type="ECO:0000313" key="2">
    <source>
        <dbReference type="Proteomes" id="UP000077266"/>
    </source>
</evidence>
<organism evidence="1 2">
    <name type="scientific">Exidia glandulosa HHB12029</name>
    <dbReference type="NCBI Taxonomy" id="1314781"/>
    <lineage>
        <taxon>Eukaryota</taxon>
        <taxon>Fungi</taxon>
        <taxon>Dikarya</taxon>
        <taxon>Basidiomycota</taxon>
        <taxon>Agaricomycotina</taxon>
        <taxon>Agaricomycetes</taxon>
        <taxon>Auriculariales</taxon>
        <taxon>Exidiaceae</taxon>
        <taxon>Exidia</taxon>
    </lineage>
</organism>
<dbReference type="InParanoid" id="A0A165GDR2"/>
<evidence type="ECO:0000313" key="1">
    <source>
        <dbReference type="EMBL" id="KZV90367.1"/>
    </source>
</evidence>